<evidence type="ECO:0000259" key="3">
    <source>
        <dbReference type="PROSITE" id="PS50994"/>
    </source>
</evidence>
<organism evidence="4 5">
    <name type="scientific">Puccinia coronata f. sp. avenae</name>
    <dbReference type="NCBI Taxonomy" id="200324"/>
    <lineage>
        <taxon>Eukaryota</taxon>
        <taxon>Fungi</taxon>
        <taxon>Dikarya</taxon>
        <taxon>Basidiomycota</taxon>
        <taxon>Pucciniomycotina</taxon>
        <taxon>Pucciniomycetes</taxon>
        <taxon>Pucciniales</taxon>
        <taxon>Pucciniaceae</taxon>
        <taxon>Puccinia</taxon>
    </lineage>
</organism>
<keyword evidence="5" id="KW-1185">Reference proteome</keyword>
<dbReference type="InterPro" id="IPR013103">
    <property type="entry name" value="RVT_2"/>
</dbReference>
<dbReference type="GO" id="GO:0005634">
    <property type="term" value="C:nucleus"/>
    <property type="evidence" value="ECO:0007669"/>
    <property type="project" value="UniProtKB-ARBA"/>
</dbReference>
<dbReference type="GO" id="GO:0003723">
    <property type="term" value="F:RNA binding"/>
    <property type="evidence" value="ECO:0007669"/>
    <property type="project" value="UniProtKB-KW"/>
</dbReference>
<dbReference type="Gene3D" id="3.30.420.10">
    <property type="entry name" value="Ribonuclease H-like superfamily/Ribonuclease H"/>
    <property type="match status" value="1"/>
</dbReference>
<keyword evidence="1" id="KW-0694">RNA-binding</keyword>
<dbReference type="GO" id="GO:0015074">
    <property type="term" value="P:DNA integration"/>
    <property type="evidence" value="ECO:0007669"/>
    <property type="project" value="InterPro"/>
</dbReference>
<evidence type="ECO:0000313" key="5">
    <source>
        <dbReference type="Proteomes" id="UP000235388"/>
    </source>
</evidence>
<name>A0A2N5ULS5_9BASI</name>
<evidence type="ECO:0000256" key="2">
    <source>
        <dbReference type="SAM" id="MobiDB-lite"/>
    </source>
</evidence>
<feature type="region of interest" description="Disordered" evidence="2">
    <location>
        <begin position="655"/>
        <end position="717"/>
    </location>
</feature>
<comment type="caution">
    <text evidence="4">The sequence shown here is derived from an EMBL/GenBank/DDBJ whole genome shotgun (WGS) entry which is preliminary data.</text>
</comment>
<dbReference type="PANTHER" id="PTHR11439:SF483">
    <property type="entry name" value="PEPTIDE SYNTHASE GLIP-LIKE, PUTATIVE (AFU_ORTHOLOGUE AFUA_3G12920)-RELATED"/>
    <property type="match status" value="1"/>
</dbReference>
<reference evidence="4 5" key="1">
    <citation type="submission" date="2017-11" db="EMBL/GenBank/DDBJ databases">
        <title>De novo assembly and phasing of dikaryotic genomes from two isolates of Puccinia coronata f. sp. avenae, the causal agent of oat crown rust.</title>
        <authorList>
            <person name="Miller M.E."/>
            <person name="Zhang Y."/>
            <person name="Omidvar V."/>
            <person name="Sperschneider J."/>
            <person name="Schwessinger B."/>
            <person name="Raley C."/>
            <person name="Palmer J.M."/>
            <person name="Garnica D."/>
            <person name="Upadhyaya N."/>
            <person name="Rathjen J."/>
            <person name="Taylor J.M."/>
            <person name="Park R.F."/>
            <person name="Dodds P.N."/>
            <person name="Hirsch C.D."/>
            <person name="Kianian S.F."/>
            <person name="Figueroa M."/>
        </authorList>
    </citation>
    <scope>NUCLEOTIDE SEQUENCE [LARGE SCALE GENOMIC DNA]</scope>
    <source>
        <strain evidence="4">12NC29</strain>
    </source>
</reference>
<proteinExistence type="predicted"/>
<dbReference type="PANTHER" id="PTHR11439">
    <property type="entry name" value="GAG-POL-RELATED RETROTRANSPOSON"/>
    <property type="match status" value="1"/>
</dbReference>
<dbReference type="SUPFAM" id="SSF53098">
    <property type="entry name" value="Ribonuclease H-like"/>
    <property type="match status" value="1"/>
</dbReference>
<gene>
    <name evidence="4" type="ORF">PCANC_16527</name>
</gene>
<dbReference type="InterPro" id="IPR036397">
    <property type="entry name" value="RNaseH_sf"/>
</dbReference>
<dbReference type="Pfam" id="PF07727">
    <property type="entry name" value="RVT_2"/>
    <property type="match status" value="1"/>
</dbReference>
<accession>A0A2N5ULS5</accession>
<feature type="domain" description="Integrase catalytic" evidence="3">
    <location>
        <begin position="1"/>
        <end position="175"/>
    </location>
</feature>
<dbReference type="OrthoDB" id="3344688at2759"/>
<protein>
    <recommendedName>
        <fullName evidence="3">Integrase catalytic domain-containing protein</fullName>
    </recommendedName>
</protein>
<dbReference type="PROSITE" id="PS50994">
    <property type="entry name" value="INTEGRASE"/>
    <property type="match status" value="1"/>
</dbReference>
<dbReference type="CDD" id="cd09272">
    <property type="entry name" value="RNase_HI_RT_Ty1"/>
    <property type="match status" value="1"/>
</dbReference>
<dbReference type="InterPro" id="IPR001584">
    <property type="entry name" value="Integrase_cat-core"/>
</dbReference>
<evidence type="ECO:0000256" key="1">
    <source>
        <dbReference type="ARBA" id="ARBA00022884"/>
    </source>
</evidence>
<evidence type="ECO:0000313" key="4">
    <source>
        <dbReference type="EMBL" id="PLW38596.1"/>
    </source>
</evidence>
<dbReference type="EMBL" id="PGCJ01000205">
    <property type="protein sequence ID" value="PLW38596.1"/>
    <property type="molecule type" value="Genomic_DNA"/>
</dbReference>
<dbReference type="Proteomes" id="UP000235388">
    <property type="component" value="Unassembled WGS sequence"/>
</dbReference>
<dbReference type="STRING" id="200324.A0A2N5ULS5"/>
<sequence>MDLCMTDVAGPFTMDINGCRYIITFRDHTSTYTYCALMATRHKVPDKIMAWVLHLKNTVGQTPLYIRCDNAAEYVGGLKERLDEVGTVLAPISPYHPDQNGEAEQANRTFGNMARTMLHEIFPEYQSLTVKEPLARLEVEGALDKEPNRLELDALVCQIKLVLGGEPTKELADAKLKAIADLPTNPEHQLPNTIKSALSGVDLLNWQEAAEYELKKFESLGVWEPVRPYKGVKALGARWVFTIKRLPDGSIDKFRARYVAKGFKQVMGTDCNKTYAPTASLNTLRMLLSIAQTKQYPTASFNISLAYLYSPIEEEVYVQPPVEIMPKWKGKIMRLKKAMYGTRQVARCWWKFFSRTMMKLGFTASELEPLLYYCKRGEDFVVIWLHVDDGFAMGSTQHVLDNLHAAIASEMEVKWSSRVEKLVRINIKNLPGSIELNQTQLTDQIIKTYLRTCYPRRLTLPETALETHEQTAVEPTAYRSTLGSLMYLCSGTRPDLSYSVNLLARYSANPLESHWEALDILVGYLKRTRSLGLVLKGGNGLLRLWSDANWGGEHERSTSGYLIKHCGNSIAWGSRRQTVVALSTCAAEYITLSKGSQQLAQLHNLLIDIDQVIPQEIYCNNKAAILIAGDNASKKKTRYLSPVFDWWSDRHCPTEAPAGGSDRPVRSVPGTGRTGPAGTGQTNLSDQLALASVGQCPSDHRSNTAVRAPLEQPCLTG</sequence>
<dbReference type="InterPro" id="IPR012337">
    <property type="entry name" value="RNaseH-like_sf"/>
</dbReference>
<dbReference type="AlphaFoldDB" id="A0A2N5ULS5"/>